<dbReference type="STRING" id="1802660.A2735_02700"/>
<sequence>MPTEKIIQRALKCLGIKTIAEYTISKNGRKYRLDFAVFCRQGQIAIECDNLKAHSTKIQVLKDREKDKFLKSLGWRTIRLKEKDIIERLNFCTNKISELVKTLGGQKPIPSMEESLKKIYNENVYVPNN</sequence>
<dbReference type="AlphaFoldDB" id="A0A1F8EAL3"/>
<dbReference type="InterPro" id="IPR049468">
    <property type="entry name" value="Restrct_endonuc-II-like_dom"/>
</dbReference>
<dbReference type="Pfam" id="PF18741">
    <property type="entry name" value="MTES_1575"/>
    <property type="match status" value="1"/>
</dbReference>
<accession>A0A1F8EAL3</accession>
<evidence type="ECO:0000313" key="3">
    <source>
        <dbReference type="Proteomes" id="UP000178520"/>
    </source>
</evidence>
<dbReference type="Gene3D" id="3.40.960.10">
    <property type="entry name" value="VSR Endonuclease"/>
    <property type="match status" value="1"/>
</dbReference>
<gene>
    <name evidence="2" type="ORF">A2735_02700</name>
</gene>
<evidence type="ECO:0000313" key="2">
    <source>
        <dbReference type="EMBL" id="OGM97853.1"/>
    </source>
</evidence>
<evidence type="ECO:0000259" key="1">
    <source>
        <dbReference type="Pfam" id="PF18741"/>
    </source>
</evidence>
<dbReference type="Proteomes" id="UP000178520">
    <property type="component" value="Unassembled WGS sequence"/>
</dbReference>
<dbReference type="InterPro" id="IPR011335">
    <property type="entry name" value="Restrct_endonuc-II-like"/>
</dbReference>
<comment type="caution">
    <text evidence="2">The sequence shown here is derived from an EMBL/GenBank/DDBJ whole genome shotgun (WGS) entry which is preliminary data.</text>
</comment>
<organism evidence="2 3">
    <name type="scientific">Candidatus Yanofskybacteria bacterium RIFCSPHIGHO2_01_FULL_41_21</name>
    <dbReference type="NCBI Taxonomy" id="1802660"/>
    <lineage>
        <taxon>Bacteria</taxon>
        <taxon>Candidatus Yanofskyibacteriota</taxon>
    </lineage>
</organism>
<dbReference type="EMBL" id="MGJA01000007">
    <property type="protein sequence ID" value="OGM97853.1"/>
    <property type="molecule type" value="Genomic_DNA"/>
</dbReference>
<protein>
    <recommendedName>
        <fullName evidence="1">Restriction endonuclease type II-like domain-containing protein</fullName>
    </recommendedName>
</protein>
<dbReference type="SUPFAM" id="SSF52980">
    <property type="entry name" value="Restriction endonuclease-like"/>
    <property type="match status" value="1"/>
</dbReference>
<reference evidence="2 3" key="1">
    <citation type="journal article" date="2016" name="Nat. Commun.">
        <title>Thousands of microbial genomes shed light on interconnected biogeochemical processes in an aquifer system.</title>
        <authorList>
            <person name="Anantharaman K."/>
            <person name="Brown C.T."/>
            <person name="Hug L.A."/>
            <person name="Sharon I."/>
            <person name="Castelle C.J."/>
            <person name="Probst A.J."/>
            <person name="Thomas B.C."/>
            <person name="Singh A."/>
            <person name="Wilkins M.J."/>
            <person name="Karaoz U."/>
            <person name="Brodie E.L."/>
            <person name="Williams K.H."/>
            <person name="Hubbard S.S."/>
            <person name="Banfield J.F."/>
        </authorList>
    </citation>
    <scope>NUCLEOTIDE SEQUENCE [LARGE SCALE GENOMIC DNA]</scope>
</reference>
<feature type="domain" description="Restriction endonuclease type II-like" evidence="1">
    <location>
        <begin position="6"/>
        <end position="96"/>
    </location>
</feature>
<proteinExistence type="predicted"/>
<name>A0A1F8EAL3_9BACT</name>